<dbReference type="InterPro" id="IPR045590">
    <property type="entry name" value="DUF6463"/>
</dbReference>
<evidence type="ECO:0000313" key="3">
    <source>
        <dbReference type="Proteomes" id="UP000584670"/>
    </source>
</evidence>
<keyword evidence="3" id="KW-1185">Reference proteome</keyword>
<evidence type="ECO:0000313" key="2">
    <source>
        <dbReference type="EMBL" id="MBC2904399.1"/>
    </source>
</evidence>
<organism evidence="2 3">
    <name type="scientific">Streptomyces cupreus</name>
    <dbReference type="NCBI Taxonomy" id="2759956"/>
    <lineage>
        <taxon>Bacteria</taxon>
        <taxon>Bacillati</taxon>
        <taxon>Actinomycetota</taxon>
        <taxon>Actinomycetes</taxon>
        <taxon>Kitasatosporales</taxon>
        <taxon>Streptomycetaceae</taxon>
        <taxon>Streptomyces</taxon>
    </lineage>
</organism>
<comment type="caution">
    <text evidence="2">The sequence shown here is derived from an EMBL/GenBank/DDBJ whole genome shotgun (WGS) entry which is preliminary data.</text>
</comment>
<dbReference type="Proteomes" id="UP000584670">
    <property type="component" value="Unassembled WGS sequence"/>
</dbReference>
<name>A0A7X1J654_9ACTN</name>
<protein>
    <submittedName>
        <fullName evidence="2">Uncharacterized protein</fullName>
    </submittedName>
</protein>
<dbReference type="Pfam" id="PF20064">
    <property type="entry name" value="DUF6463"/>
    <property type="match status" value="1"/>
</dbReference>
<dbReference type="AlphaFoldDB" id="A0A7X1J654"/>
<keyword evidence="1" id="KW-0812">Transmembrane</keyword>
<dbReference type="RefSeq" id="WP_186284270.1">
    <property type="nucleotide sequence ID" value="NZ_JACMSF010000025.1"/>
</dbReference>
<feature type="transmembrane region" description="Helical" evidence="1">
    <location>
        <begin position="7"/>
        <end position="27"/>
    </location>
</feature>
<keyword evidence="1" id="KW-0472">Membrane</keyword>
<dbReference type="EMBL" id="JACMSF010000025">
    <property type="protein sequence ID" value="MBC2904399.1"/>
    <property type="molecule type" value="Genomic_DNA"/>
</dbReference>
<keyword evidence="1" id="KW-1133">Transmembrane helix</keyword>
<evidence type="ECO:0000256" key="1">
    <source>
        <dbReference type="SAM" id="Phobius"/>
    </source>
</evidence>
<sequence>MTRVIPRLVMGLTAVHFAVALIASSTFDDVARDGFWNAVPGNPQREYEMWFFLAGFGLLALGTLSQRIARDTGRLPAQLGWYLLAIGVPLQILYPVSGAPGLIVLGVLALIAARRERAGESRRTAPVDNCRP</sequence>
<feature type="transmembrane region" description="Helical" evidence="1">
    <location>
        <begin position="98"/>
        <end position="113"/>
    </location>
</feature>
<proteinExistence type="predicted"/>
<gene>
    <name evidence="2" type="ORF">H4N64_22805</name>
</gene>
<reference evidence="2 3" key="1">
    <citation type="submission" date="2020-08" db="EMBL/GenBank/DDBJ databases">
        <title>Streptomyces sp. PSKA01 genome sequencing and assembly.</title>
        <authorList>
            <person name="Mandal S."/>
            <person name="Maiti P.K."/>
            <person name="Das P."/>
        </authorList>
    </citation>
    <scope>NUCLEOTIDE SEQUENCE [LARGE SCALE GENOMIC DNA]</scope>
    <source>
        <strain evidence="2 3">PSKA01</strain>
    </source>
</reference>
<accession>A0A7X1J654</accession>